<keyword evidence="2 4" id="KW-0863">Zinc-finger</keyword>
<dbReference type="EMBL" id="JARKIF010000036">
    <property type="protein sequence ID" value="KAJ7610228.1"/>
    <property type="molecule type" value="Genomic_DNA"/>
</dbReference>
<dbReference type="SMART" id="SM00184">
    <property type="entry name" value="RING"/>
    <property type="match status" value="1"/>
</dbReference>
<evidence type="ECO:0000256" key="1">
    <source>
        <dbReference type="ARBA" id="ARBA00022723"/>
    </source>
</evidence>
<keyword evidence="9" id="KW-1185">Reference proteome</keyword>
<keyword evidence="5" id="KW-0175">Coiled coil</keyword>
<dbReference type="PROSITE" id="PS50089">
    <property type="entry name" value="ZF_RING_2"/>
    <property type="match status" value="1"/>
</dbReference>
<dbReference type="GO" id="GO:0008270">
    <property type="term" value="F:zinc ion binding"/>
    <property type="evidence" value="ECO:0007669"/>
    <property type="project" value="UniProtKB-KW"/>
</dbReference>
<accession>A0AAD7B546</accession>
<sequence>MPTCSICYEPFKAPISLPCGHVFCRECIRRTVDSIKSCSVQHWCPTCRVPYSVVTLDPTLIPPYLRPHIQPAIRPILLEDSNTTTSPNAVPSTSTPPCVDASASPQSDLGRAQAELTALRLSCATWRRRAEVHAAANAGLLGFARATKDAAVRMRAERDEARKQCVVLKRKISDTMCVESMLLPPLY</sequence>
<gene>
    <name evidence="8" type="ORF">FB45DRAFT_761456</name>
</gene>
<protein>
    <recommendedName>
        <fullName evidence="7">RING-type domain-containing protein</fullName>
    </recommendedName>
</protein>
<name>A0AAD7B546_9AGAR</name>
<evidence type="ECO:0000256" key="6">
    <source>
        <dbReference type="SAM" id="MobiDB-lite"/>
    </source>
</evidence>
<feature type="region of interest" description="Disordered" evidence="6">
    <location>
        <begin position="81"/>
        <end position="105"/>
    </location>
</feature>
<dbReference type="InterPro" id="IPR017907">
    <property type="entry name" value="Znf_RING_CS"/>
</dbReference>
<evidence type="ECO:0000256" key="5">
    <source>
        <dbReference type="SAM" id="Coils"/>
    </source>
</evidence>
<evidence type="ECO:0000259" key="7">
    <source>
        <dbReference type="PROSITE" id="PS50089"/>
    </source>
</evidence>
<evidence type="ECO:0000256" key="2">
    <source>
        <dbReference type="ARBA" id="ARBA00022771"/>
    </source>
</evidence>
<dbReference type="InterPro" id="IPR050143">
    <property type="entry name" value="TRIM/RBCC"/>
</dbReference>
<keyword evidence="3" id="KW-0862">Zinc</keyword>
<dbReference type="InterPro" id="IPR013083">
    <property type="entry name" value="Znf_RING/FYVE/PHD"/>
</dbReference>
<evidence type="ECO:0000313" key="9">
    <source>
        <dbReference type="Proteomes" id="UP001221142"/>
    </source>
</evidence>
<proteinExistence type="predicted"/>
<evidence type="ECO:0000256" key="3">
    <source>
        <dbReference type="ARBA" id="ARBA00022833"/>
    </source>
</evidence>
<dbReference type="AlphaFoldDB" id="A0AAD7B546"/>
<organism evidence="8 9">
    <name type="scientific">Roridomyces roridus</name>
    <dbReference type="NCBI Taxonomy" id="1738132"/>
    <lineage>
        <taxon>Eukaryota</taxon>
        <taxon>Fungi</taxon>
        <taxon>Dikarya</taxon>
        <taxon>Basidiomycota</taxon>
        <taxon>Agaricomycotina</taxon>
        <taxon>Agaricomycetes</taxon>
        <taxon>Agaricomycetidae</taxon>
        <taxon>Agaricales</taxon>
        <taxon>Marasmiineae</taxon>
        <taxon>Mycenaceae</taxon>
        <taxon>Roridomyces</taxon>
    </lineage>
</organism>
<dbReference type="InterPro" id="IPR001841">
    <property type="entry name" value="Znf_RING"/>
</dbReference>
<reference evidence="8" key="1">
    <citation type="submission" date="2023-03" db="EMBL/GenBank/DDBJ databases">
        <title>Massive genome expansion in bonnet fungi (Mycena s.s.) driven by repeated elements and novel gene families across ecological guilds.</title>
        <authorList>
            <consortium name="Lawrence Berkeley National Laboratory"/>
            <person name="Harder C.B."/>
            <person name="Miyauchi S."/>
            <person name="Viragh M."/>
            <person name="Kuo A."/>
            <person name="Thoen E."/>
            <person name="Andreopoulos B."/>
            <person name="Lu D."/>
            <person name="Skrede I."/>
            <person name="Drula E."/>
            <person name="Henrissat B."/>
            <person name="Morin E."/>
            <person name="Kohler A."/>
            <person name="Barry K."/>
            <person name="LaButti K."/>
            <person name="Morin E."/>
            <person name="Salamov A."/>
            <person name="Lipzen A."/>
            <person name="Mereny Z."/>
            <person name="Hegedus B."/>
            <person name="Baldrian P."/>
            <person name="Stursova M."/>
            <person name="Weitz H."/>
            <person name="Taylor A."/>
            <person name="Grigoriev I.V."/>
            <person name="Nagy L.G."/>
            <person name="Martin F."/>
            <person name="Kauserud H."/>
        </authorList>
    </citation>
    <scope>NUCLEOTIDE SEQUENCE</scope>
    <source>
        <strain evidence="8">9284</strain>
    </source>
</reference>
<comment type="caution">
    <text evidence="8">The sequence shown here is derived from an EMBL/GenBank/DDBJ whole genome shotgun (WGS) entry which is preliminary data.</text>
</comment>
<feature type="domain" description="RING-type" evidence="7">
    <location>
        <begin position="4"/>
        <end position="48"/>
    </location>
</feature>
<dbReference type="PANTHER" id="PTHR24103">
    <property type="entry name" value="E3 UBIQUITIN-PROTEIN LIGASE TRIM"/>
    <property type="match status" value="1"/>
</dbReference>
<dbReference type="PROSITE" id="PS00518">
    <property type="entry name" value="ZF_RING_1"/>
    <property type="match status" value="1"/>
</dbReference>
<feature type="coiled-coil region" evidence="5">
    <location>
        <begin position="144"/>
        <end position="171"/>
    </location>
</feature>
<keyword evidence="1" id="KW-0479">Metal-binding</keyword>
<dbReference type="Pfam" id="PF13445">
    <property type="entry name" value="zf-RING_UBOX"/>
    <property type="match status" value="1"/>
</dbReference>
<evidence type="ECO:0000256" key="4">
    <source>
        <dbReference type="PROSITE-ProRule" id="PRU00175"/>
    </source>
</evidence>
<evidence type="ECO:0000313" key="8">
    <source>
        <dbReference type="EMBL" id="KAJ7610228.1"/>
    </source>
</evidence>
<dbReference type="Gene3D" id="3.30.40.10">
    <property type="entry name" value="Zinc/RING finger domain, C3HC4 (zinc finger)"/>
    <property type="match status" value="1"/>
</dbReference>
<dbReference type="SUPFAM" id="SSF57850">
    <property type="entry name" value="RING/U-box"/>
    <property type="match status" value="1"/>
</dbReference>
<dbReference type="InterPro" id="IPR027370">
    <property type="entry name" value="Znf-RING_euk"/>
</dbReference>
<feature type="compositionally biased region" description="Polar residues" evidence="6">
    <location>
        <begin position="81"/>
        <end position="96"/>
    </location>
</feature>
<dbReference type="Proteomes" id="UP001221142">
    <property type="component" value="Unassembled WGS sequence"/>
</dbReference>